<name>A0A0F8ZK10_9ZZZZ</name>
<protein>
    <submittedName>
        <fullName evidence="1">Uncharacterized protein</fullName>
    </submittedName>
</protein>
<organism evidence="1">
    <name type="scientific">marine sediment metagenome</name>
    <dbReference type="NCBI Taxonomy" id="412755"/>
    <lineage>
        <taxon>unclassified sequences</taxon>
        <taxon>metagenomes</taxon>
        <taxon>ecological metagenomes</taxon>
    </lineage>
</organism>
<sequence length="161" mass="19251">MSKHCPVCGVEVQPTAVQLKYGTYMCGPCRKSYTRRWQREHRGDISKRMNEWRRRNISSEEFREKQRLRREKWRRNNPDRVVRSRKKYPQKTWARSQLYWAVKGGKINRPTHCSGCGTIDPKTHNGKSALHGHHYRGYKFPLKVKWLCSTCHGKKHRKSSK</sequence>
<accession>A0A0F8ZK10</accession>
<dbReference type="AlphaFoldDB" id="A0A0F8ZK10"/>
<dbReference type="EMBL" id="LAZR01059933">
    <property type="protein sequence ID" value="KKK66749.1"/>
    <property type="molecule type" value="Genomic_DNA"/>
</dbReference>
<proteinExistence type="predicted"/>
<evidence type="ECO:0000313" key="1">
    <source>
        <dbReference type="EMBL" id="KKK66749.1"/>
    </source>
</evidence>
<comment type="caution">
    <text evidence="1">The sequence shown here is derived from an EMBL/GenBank/DDBJ whole genome shotgun (WGS) entry which is preliminary data.</text>
</comment>
<reference evidence="1" key="1">
    <citation type="journal article" date="2015" name="Nature">
        <title>Complex archaea that bridge the gap between prokaryotes and eukaryotes.</title>
        <authorList>
            <person name="Spang A."/>
            <person name="Saw J.H."/>
            <person name="Jorgensen S.L."/>
            <person name="Zaremba-Niedzwiedzka K."/>
            <person name="Martijn J."/>
            <person name="Lind A.E."/>
            <person name="van Eijk R."/>
            <person name="Schleper C."/>
            <person name="Guy L."/>
            <person name="Ettema T.J."/>
        </authorList>
    </citation>
    <scope>NUCLEOTIDE SEQUENCE</scope>
</reference>
<gene>
    <name evidence="1" type="ORF">LCGC14_2960970</name>
</gene>